<comment type="similarity">
    <text evidence="3">Belongs to the diphthine synthase family.</text>
</comment>
<dbReference type="InterPro" id="IPR014776">
    <property type="entry name" value="4pyrrole_Mease_sub2"/>
</dbReference>
<evidence type="ECO:0000256" key="1">
    <source>
        <dbReference type="ARBA" id="ARBA00004006"/>
    </source>
</evidence>
<dbReference type="EMBL" id="JADAQX010000194">
    <property type="protein sequence ID" value="KAF8821323.1"/>
    <property type="molecule type" value="Genomic_DNA"/>
</dbReference>
<comment type="function">
    <text evidence="1">S-adenosyl-L-methionine-dependent methyltransferase that catalyzes four methylations of the modified target histidine residue in translation elongation factor 2 (EF-2), to form an intermediate called diphthine methyl ester. The four successive methylation reactions represent the second step of diphthamide biosynthesis.</text>
</comment>
<dbReference type="InterPro" id="IPR004551">
    <property type="entry name" value="Dphthn_synthase"/>
</dbReference>
<gene>
    <name evidence="11" type="ORF">IE077_000305</name>
</gene>
<evidence type="ECO:0000256" key="5">
    <source>
        <dbReference type="ARBA" id="ARBA00022603"/>
    </source>
</evidence>
<name>A0ABQ7JBE2_9APIC</name>
<evidence type="ECO:0000256" key="4">
    <source>
        <dbReference type="ARBA" id="ARBA00011927"/>
    </source>
</evidence>
<keyword evidence="6" id="KW-0808">Transferase</keyword>
<dbReference type="InterPro" id="IPR014777">
    <property type="entry name" value="4pyrrole_Mease_sub1"/>
</dbReference>
<comment type="pathway">
    <text evidence="2">Protein modification; peptidyl-diphthamide biosynthesis.</text>
</comment>
<dbReference type="HAMAP" id="MF_01084">
    <property type="entry name" value="Diphthine_synth"/>
    <property type="match status" value="1"/>
</dbReference>
<evidence type="ECO:0000313" key="11">
    <source>
        <dbReference type="EMBL" id="KAF8821323.1"/>
    </source>
</evidence>
<dbReference type="SUPFAM" id="SSF53790">
    <property type="entry name" value="Tetrapyrrole methylase"/>
    <property type="match status" value="1"/>
</dbReference>
<evidence type="ECO:0000256" key="7">
    <source>
        <dbReference type="ARBA" id="ARBA00022691"/>
    </source>
</evidence>
<organism evidence="11 12">
    <name type="scientific">Cardiosporidium cionae</name>
    <dbReference type="NCBI Taxonomy" id="476202"/>
    <lineage>
        <taxon>Eukaryota</taxon>
        <taxon>Sar</taxon>
        <taxon>Alveolata</taxon>
        <taxon>Apicomplexa</taxon>
        <taxon>Aconoidasida</taxon>
        <taxon>Nephromycida</taxon>
        <taxon>Cardiosporidium</taxon>
    </lineage>
</organism>
<keyword evidence="7" id="KW-0949">S-adenosyl-L-methionine</keyword>
<dbReference type="PANTHER" id="PTHR10882:SF0">
    <property type="entry name" value="DIPHTHINE METHYL ESTER SYNTHASE"/>
    <property type="match status" value="1"/>
</dbReference>
<dbReference type="Pfam" id="PF00590">
    <property type="entry name" value="TP_methylase"/>
    <property type="match status" value="1"/>
</dbReference>
<feature type="region of interest" description="Disordered" evidence="9">
    <location>
        <begin position="309"/>
        <end position="329"/>
    </location>
</feature>
<dbReference type="NCBIfam" id="TIGR00522">
    <property type="entry name" value="dph5"/>
    <property type="match status" value="1"/>
</dbReference>
<protein>
    <recommendedName>
        <fullName evidence="4">diphthine methyl ester synthase</fullName>
        <ecNumber evidence="4">2.1.1.314</ecNumber>
    </recommendedName>
</protein>
<accession>A0ABQ7JBE2</accession>
<evidence type="ECO:0000256" key="6">
    <source>
        <dbReference type="ARBA" id="ARBA00022679"/>
    </source>
</evidence>
<dbReference type="CDD" id="cd11647">
    <property type="entry name" value="DHP5_DphB"/>
    <property type="match status" value="1"/>
</dbReference>
<dbReference type="InterPro" id="IPR000878">
    <property type="entry name" value="4pyrrol_Mease"/>
</dbReference>
<comment type="caution">
    <text evidence="11">The sequence shown here is derived from an EMBL/GenBank/DDBJ whole genome shotgun (WGS) entry which is preliminary data.</text>
</comment>
<evidence type="ECO:0000256" key="3">
    <source>
        <dbReference type="ARBA" id="ARBA00006729"/>
    </source>
</evidence>
<dbReference type="EC" id="2.1.1.314" evidence="4"/>
<dbReference type="Gene3D" id="3.40.1010.10">
    <property type="entry name" value="Cobalt-precorrin-4 Transmethylase, Domain 1"/>
    <property type="match status" value="1"/>
</dbReference>
<proteinExistence type="inferred from homology"/>
<keyword evidence="12" id="KW-1185">Reference proteome</keyword>
<evidence type="ECO:0000259" key="10">
    <source>
        <dbReference type="Pfam" id="PF00590"/>
    </source>
</evidence>
<dbReference type="Gene3D" id="3.30.950.10">
    <property type="entry name" value="Methyltransferase, Cobalt-precorrin-4 Transmethylase, Domain 2"/>
    <property type="match status" value="1"/>
</dbReference>
<dbReference type="Proteomes" id="UP000823046">
    <property type="component" value="Unassembled WGS sequence"/>
</dbReference>
<evidence type="ECO:0000256" key="9">
    <source>
        <dbReference type="SAM" id="MobiDB-lite"/>
    </source>
</evidence>
<reference evidence="11 12" key="1">
    <citation type="journal article" date="2020" name="bioRxiv">
        <title>Metabolic contributions of an alphaproteobacterial endosymbiont in the apicomplexan Cardiosporidium cionae.</title>
        <authorList>
            <person name="Hunter E.S."/>
            <person name="Paight C.J."/>
            <person name="Lane C.E."/>
        </authorList>
    </citation>
    <scope>NUCLEOTIDE SEQUENCE [LARGE SCALE GENOMIC DNA]</scope>
    <source>
        <strain evidence="11">ESH_2018</strain>
    </source>
</reference>
<dbReference type="PANTHER" id="PTHR10882">
    <property type="entry name" value="DIPHTHINE SYNTHASE"/>
    <property type="match status" value="1"/>
</dbReference>
<keyword evidence="5" id="KW-0489">Methyltransferase</keyword>
<comment type="catalytic activity">
    <reaction evidence="8">
        <text>2-[(3S)-amino-3-carboxypropyl]-L-histidyl-[translation elongation factor 2] + 4 S-adenosyl-L-methionine = diphthine methyl ester-[translation elongation factor 2] + 4 S-adenosyl-L-homocysteine + 3 H(+)</text>
        <dbReference type="Rhea" id="RHEA:42652"/>
        <dbReference type="Rhea" id="RHEA-COMP:9749"/>
        <dbReference type="Rhea" id="RHEA-COMP:10173"/>
        <dbReference type="ChEBI" id="CHEBI:15378"/>
        <dbReference type="ChEBI" id="CHEBI:57856"/>
        <dbReference type="ChEBI" id="CHEBI:59789"/>
        <dbReference type="ChEBI" id="CHEBI:73995"/>
        <dbReference type="ChEBI" id="CHEBI:79005"/>
        <dbReference type="EC" id="2.1.1.314"/>
    </reaction>
</comment>
<sequence>MVLTLIGLGLADSRDISLKGYDATKAADYVYMESYTSCLIASKEELEECYGKNIIDADRDLVEMGCEVLLDRAESAKVVLLVVGDPLCATTHADIVLRAKRRGISVEIIHNASIMSAIGICGLDSKIELLLSIPFDQMYRFGETISIPFFENNWKPDSFYDRIKRNRDSNLHTLCLLDIKTKERSLENLMRDRRVYEPPRFMMIRQAIEQLFEIEHIRKENVCHESVKVFGVARVGTQTERIKSGTLHQLTKEEFGEALHSLIICAPQLHDVENEFYEYYCSNDVSRTGELDVITFRCYIYSTVKTGQDVPLPRPRPRPRPRPSPVGSLDPVIIIKTKTMGVVVCVRSE</sequence>
<dbReference type="InterPro" id="IPR035996">
    <property type="entry name" value="4pyrrol_Methylase_sf"/>
</dbReference>
<evidence type="ECO:0000313" key="12">
    <source>
        <dbReference type="Proteomes" id="UP000823046"/>
    </source>
</evidence>
<evidence type="ECO:0000256" key="2">
    <source>
        <dbReference type="ARBA" id="ARBA00005156"/>
    </source>
</evidence>
<evidence type="ECO:0000256" key="8">
    <source>
        <dbReference type="ARBA" id="ARBA00048752"/>
    </source>
</evidence>
<feature type="domain" description="Tetrapyrrole methylase" evidence="10">
    <location>
        <begin position="3"/>
        <end position="118"/>
    </location>
</feature>